<proteinExistence type="predicted"/>
<name>A0ABD0M0P7_9CAEN</name>
<keyword evidence="2" id="KW-1185">Reference proteome</keyword>
<sequence length="92" mass="10312">MPELVRSVVSAIIKVPTLSRKQVYDKETTRPSQPIPPVHRLTRESMRWRETEMERAGDGQPAESPETDAACFQLEPELLKLLSAIPEACPGN</sequence>
<accession>A0ABD0M0P7</accession>
<dbReference type="EMBL" id="JACVVK020000010">
    <property type="protein sequence ID" value="KAK7505490.1"/>
    <property type="molecule type" value="Genomic_DNA"/>
</dbReference>
<dbReference type="Proteomes" id="UP001519460">
    <property type="component" value="Unassembled WGS sequence"/>
</dbReference>
<dbReference type="AlphaFoldDB" id="A0ABD0M0P7"/>
<gene>
    <name evidence="1" type="ORF">BaRGS_00003235</name>
</gene>
<reference evidence="1 2" key="1">
    <citation type="journal article" date="2023" name="Sci. Data">
        <title>Genome assembly of the Korean intertidal mud-creeper Batillaria attramentaria.</title>
        <authorList>
            <person name="Patra A.K."/>
            <person name="Ho P.T."/>
            <person name="Jun S."/>
            <person name="Lee S.J."/>
            <person name="Kim Y."/>
            <person name="Won Y.J."/>
        </authorList>
    </citation>
    <scope>NUCLEOTIDE SEQUENCE [LARGE SCALE GENOMIC DNA]</scope>
    <source>
        <strain evidence="1">Wonlab-2016</strain>
    </source>
</reference>
<evidence type="ECO:0000313" key="1">
    <source>
        <dbReference type="EMBL" id="KAK7505490.1"/>
    </source>
</evidence>
<protein>
    <submittedName>
        <fullName evidence="1">Uncharacterized protein</fullName>
    </submittedName>
</protein>
<evidence type="ECO:0000313" key="2">
    <source>
        <dbReference type="Proteomes" id="UP001519460"/>
    </source>
</evidence>
<comment type="caution">
    <text evidence="1">The sequence shown here is derived from an EMBL/GenBank/DDBJ whole genome shotgun (WGS) entry which is preliminary data.</text>
</comment>
<organism evidence="1 2">
    <name type="scientific">Batillaria attramentaria</name>
    <dbReference type="NCBI Taxonomy" id="370345"/>
    <lineage>
        <taxon>Eukaryota</taxon>
        <taxon>Metazoa</taxon>
        <taxon>Spiralia</taxon>
        <taxon>Lophotrochozoa</taxon>
        <taxon>Mollusca</taxon>
        <taxon>Gastropoda</taxon>
        <taxon>Caenogastropoda</taxon>
        <taxon>Sorbeoconcha</taxon>
        <taxon>Cerithioidea</taxon>
        <taxon>Batillariidae</taxon>
        <taxon>Batillaria</taxon>
    </lineage>
</organism>